<dbReference type="HAMAP" id="MF_00972">
    <property type="entry name" value="tRNA_aden_deaminase"/>
    <property type="match status" value="1"/>
</dbReference>
<feature type="binding site" evidence="8">
    <location>
        <position position="89"/>
    </location>
    <ligand>
        <name>Zn(2+)</name>
        <dbReference type="ChEBI" id="CHEBI:29105"/>
        <note>catalytic</note>
    </ligand>
</feature>
<comment type="catalytic activity">
    <reaction evidence="7 8">
        <text>adenosine(34) in tRNA + H2O + H(+) = inosine(34) in tRNA + NH4(+)</text>
        <dbReference type="Rhea" id="RHEA:43168"/>
        <dbReference type="Rhea" id="RHEA-COMP:10373"/>
        <dbReference type="Rhea" id="RHEA-COMP:10374"/>
        <dbReference type="ChEBI" id="CHEBI:15377"/>
        <dbReference type="ChEBI" id="CHEBI:15378"/>
        <dbReference type="ChEBI" id="CHEBI:28938"/>
        <dbReference type="ChEBI" id="CHEBI:74411"/>
        <dbReference type="ChEBI" id="CHEBI:82852"/>
        <dbReference type="EC" id="3.5.4.33"/>
    </reaction>
</comment>
<dbReference type="PROSITE" id="PS51747">
    <property type="entry name" value="CYT_DCMP_DEAMINASES_2"/>
    <property type="match status" value="1"/>
</dbReference>
<proteinExistence type="inferred from homology"/>
<dbReference type="EMBL" id="JAUFQU010000058">
    <property type="protein sequence ID" value="MDN3709784.1"/>
    <property type="molecule type" value="Genomic_DNA"/>
</dbReference>
<comment type="similarity">
    <text evidence="1">Belongs to the cytidine and deoxycytidylate deaminase family. ADAT2 subfamily.</text>
</comment>
<feature type="active site" description="Proton donor" evidence="8">
    <location>
        <position position="58"/>
    </location>
</feature>
<reference evidence="12" key="3">
    <citation type="submission" date="2023-06" db="EMBL/GenBank/DDBJ databases">
        <authorList>
            <person name="Lucena T."/>
            <person name="Sun Q."/>
        </authorList>
    </citation>
    <scope>NUCLEOTIDE SEQUENCE</scope>
    <source>
        <strain evidence="12">CECT 7184</strain>
    </source>
</reference>
<keyword evidence="4 8" id="KW-0479">Metal-binding</keyword>
<dbReference type="EC" id="3.5.4.33" evidence="8"/>
<accession>A0ABT8D0B5</accession>
<dbReference type="RefSeq" id="WP_290362559.1">
    <property type="nucleotide sequence ID" value="NZ_JAUFQU010000001.1"/>
</dbReference>
<dbReference type="EMBL" id="JAUFQU010000001">
    <property type="protein sequence ID" value="MDN3706487.1"/>
    <property type="molecule type" value="Genomic_DNA"/>
</dbReference>
<dbReference type="SUPFAM" id="SSF53927">
    <property type="entry name" value="Cytidine deaminase-like"/>
    <property type="match status" value="1"/>
</dbReference>
<dbReference type="InterPro" id="IPR002125">
    <property type="entry name" value="CMP_dCMP_dom"/>
</dbReference>
<gene>
    <name evidence="8" type="primary">tadA</name>
    <name evidence="10" type="ORF">QW060_05015</name>
    <name evidence="11" type="ORF">QW060_22840</name>
    <name evidence="12" type="ORF">QW060_22910</name>
</gene>
<dbReference type="InterPro" id="IPR028883">
    <property type="entry name" value="tRNA_aden_deaminase"/>
</dbReference>
<protein>
    <recommendedName>
        <fullName evidence="8">tRNA-specific adenosine deaminase</fullName>
        <ecNumber evidence="8">3.5.4.33</ecNumber>
    </recommendedName>
</protein>
<feature type="domain" description="CMP/dCMP-type deaminase" evidence="9">
    <location>
        <begin position="5"/>
        <end position="115"/>
    </location>
</feature>
<evidence type="ECO:0000313" key="10">
    <source>
        <dbReference type="EMBL" id="MDN3706487.1"/>
    </source>
</evidence>
<reference evidence="13" key="2">
    <citation type="journal article" date="2019" name="Int. J. Syst. Evol. Microbiol.">
        <title>The Global Catalogue of Microorganisms (GCM) 10K type strain sequencing project: providing services to taxonomists for standard genome sequencing and annotation.</title>
        <authorList>
            <consortium name="The Broad Institute Genomics Platform"/>
            <consortium name="The Broad Institute Genome Sequencing Center for Infectious Disease"/>
            <person name="Wu L."/>
            <person name="Ma J."/>
        </authorList>
    </citation>
    <scope>NUCLEOTIDE SEQUENCE [LARGE SCALE GENOMIC DNA]</scope>
    <source>
        <strain evidence="13">CECT 7184</strain>
    </source>
</reference>
<keyword evidence="5 8" id="KW-0378">Hydrolase</keyword>
<name>A0ABT8D0B5_9FLAO</name>
<evidence type="ECO:0000256" key="4">
    <source>
        <dbReference type="ARBA" id="ARBA00022723"/>
    </source>
</evidence>
<keyword evidence="6 8" id="KW-0862">Zinc</keyword>
<evidence type="ECO:0000313" key="11">
    <source>
        <dbReference type="EMBL" id="MDN3709784.1"/>
    </source>
</evidence>
<keyword evidence="13" id="KW-1185">Reference proteome</keyword>
<dbReference type="GO" id="GO:0052717">
    <property type="term" value="F:tRNA-specific adenosine-34 deaminase activity"/>
    <property type="evidence" value="ECO:0007669"/>
    <property type="project" value="UniProtKB-EC"/>
</dbReference>
<evidence type="ECO:0000313" key="12">
    <source>
        <dbReference type="EMBL" id="MDN3709796.1"/>
    </source>
</evidence>
<evidence type="ECO:0000256" key="1">
    <source>
        <dbReference type="ARBA" id="ARBA00010669"/>
    </source>
</evidence>
<organism evidence="12 13">
    <name type="scientific">Paenimyroides ceti</name>
    <dbReference type="NCBI Taxonomy" id="395087"/>
    <lineage>
        <taxon>Bacteria</taxon>
        <taxon>Pseudomonadati</taxon>
        <taxon>Bacteroidota</taxon>
        <taxon>Flavobacteriia</taxon>
        <taxon>Flavobacteriales</taxon>
        <taxon>Flavobacteriaceae</taxon>
        <taxon>Paenimyroides</taxon>
    </lineage>
</organism>
<evidence type="ECO:0000256" key="7">
    <source>
        <dbReference type="ARBA" id="ARBA00048045"/>
    </source>
</evidence>
<dbReference type="InterPro" id="IPR016193">
    <property type="entry name" value="Cytidine_deaminase-like"/>
</dbReference>
<sequence length="146" mass="16320">MYEIFSDEYFMQIALNEARNAFDRDEIPIGAVVVANNRILAKSYNLTEALIDVTAHAEMQAISAASDAIGGKYLKNCTMYITVEPCQMCAGALYWSQISRIVYGASDNKRGFTQMGGKIHPKTEIVSGVLEKECSDLMKLFFENKR</sequence>
<dbReference type="CDD" id="cd01285">
    <property type="entry name" value="nucleoside_deaminase"/>
    <property type="match status" value="1"/>
</dbReference>
<dbReference type="PANTHER" id="PTHR11079">
    <property type="entry name" value="CYTOSINE DEAMINASE FAMILY MEMBER"/>
    <property type="match status" value="1"/>
</dbReference>
<dbReference type="EMBL" id="JAUFQU010000059">
    <property type="protein sequence ID" value="MDN3709796.1"/>
    <property type="molecule type" value="Genomic_DNA"/>
</dbReference>
<dbReference type="Pfam" id="PF00383">
    <property type="entry name" value="dCMP_cyt_deam_1"/>
    <property type="match status" value="1"/>
</dbReference>
<reference evidence="12" key="1">
    <citation type="journal article" date="2014" name="Int. J. Syst. Evol. Microbiol.">
        <title>Complete genome of a new Firmicutes species belonging to the dominant human colonic microbiota ('Ruminococcus bicirculans') reveals two chromosomes and a selective capacity to utilize plant glucans.</title>
        <authorList>
            <consortium name="NISC Comparative Sequencing Program"/>
            <person name="Wegmann U."/>
            <person name="Louis P."/>
            <person name="Goesmann A."/>
            <person name="Henrissat B."/>
            <person name="Duncan S.H."/>
            <person name="Flint H.J."/>
        </authorList>
    </citation>
    <scope>NUCLEOTIDE SEQUENCE</scope>
    <source>
        <strain evidence="12">CECT 7184</strain>
    </source>
</reference>
<evidence type="ECO:0000259" key="9">
    <source>
        <dbReference type="PROSITE" id="PS51747"/>
    </source>
</evidence>
<dbReference type="Gene3D" id="3.40.140.10">
    <property type="entry name" value="Cytidine Deaminase, domain 2"/>
    <property type="match status" value="1"/>
</dbReference>
<evidence type="ECO:0000256" key="8">
    <source>
        <dbReference type="HAMAP-Rule" id="MF_00972"/>
    </source>
</evidence>
<feature type="binding site" evidence="8">
    <location>
        <position position="56"/>
    </location>
    <ligand>
        <name>Zn(2+)</name>
        <dbReference type="ChEBI" id="CHEBI:29105"/>
        <note>catalytic</note>
    </ligand>
</feature>
<keyword evidence="3 8" id="KW-0819">tRNA processing</keyword>
<comment type="function">
    <text evidence="8">Catalyzes the deamination of adenosine to inosine at the wobble position 34 of tRNA(Arg2).</text>
</comment>
<comment type="subunit">
    <text evidence="2 8">Homodimer.</text>
</comment>
<evidence type="ECO:0000256" key="2">
    <source>
        <dbReference type="ARBA" id="ARBA00011738"/>
    </source>
</evidence>
<dbReference type="PROSITE" id="PS00903">
    <property type="entry name" value="CYT_DCMP_DEAMINASES_1"/>
    <property type="match status" value="1"/>
</dbReference>
<comment type="cofactor">
    <cofactor evidence="8">
        <name>Zn(2+)</name>
        <dbReference type="ChEBI" id="CHEBI:29105"/>
    </cofactor>
    <text evidence="8">Binds 1 zinc ion per subunit.</text>
</comment>
<evidence type="ECO:0000256" key="3">
    <source>
        <dbReference type="ARBA" id="ARBA00022694"/>
    </source>
</evidence>
<dbReference type="InterPro" id="IPR016192">
    <property type="entry name" value="APOBEC/CMP_deaminase_Zn-bd"/>
</dbReference>
<comment type="caution">
    <text evidence="12">The sequence shown here is derived from an EMBL/GenBank/DDBJ whole genome shotgun (WGS) entry which is preliminary data.</text>
</comment>
<evidence type="ECO:0000256" key="6">
    <source>
        <dbReference type="ARBA" id="ARBA00022833"/>
    </source>
</evidence>
<feature type="binding site" evidence="8">
    <location>
        <position position="86"/>
    </location>
    <ligand>
        <name>Zn(2+)</name>
        <dbReference type="ChEBI" id="CHEBI:29105"/>
        <note>catalytic</note>
    </ligand>
</feature>
<dbReference type="Proteomes" id="UP001242368">
    <property type="component" value="Unassembled WGS sequence"/>
</dbReference>
<evidence type="ECO:0000313" key="13">
    <source>
        <dbReference type="Proteomes" id="UP001242368"/>
    </source>
</evidence>
<evidence type="ECO:0000256" key="5">
    <source>
        <dbReference type="ARBA" id="ARBA00022801"/>
    </source>
</evidence>
<dbReference type="PANTHER" id="PTHR11079:SF202">
    <property type="entry name" value="TRNA-SPECIFIC ADENOSINE DEAMINASE"/>
    <property type="match status" value="1"/>
</dbReference>